<dbReference type="InterPro" id="IPR014951">
    <property type="entry name" value="DUF1822"/>
</dbReference>
<organism evidence="1 2">
    <name type="scientific">Aetokthonos hydrillicola Thurmond2011</name>
    <dbReference type="NCBI Taxonomy" id="2712845"/>
    <lineage>
        <taxon>Bacteria</taxon>
        <taxon>Bacillati</taxon>
        <taxon>Cyanobacteriota</taxon>
        <taxon>Cyanophyceae</taxon>
        <taxon>Nostocales</taxon>
        <taxon>Hapalosiphonaceae</taxon>
        <taxon>Aetokthonos</taxon>
    </lineage>
</organism>
<dbReference type="Pfam" id="PF08852">
    <property type="entry name" value="DUF1822"/>
    <property type="match status" value="1"/>
</dbReference>
<dbReference type="AlphaFoldDB" id="A0AAP5M9S0"/>
<dbReference type="RefSeq" id="WP_208351172.1">
    <property type="nucleotide sequence ID" value="NZ_JAALHA020000034.1"/>
</dbReference>
<reference evidence="2" key="1">
    <citation type="journal article" date="2021" name="Science">
        <title>Hunting the eagle killer: A cyanobacterial neurotoxin causes vacuolar myelinopathy.</title>
        <authorList>
            <person name="Breinlinger S."/>
            <person name="Phillips T.J."/>
            <person name="Haram B.N."/>
            <person name="Mares J."/>
            <person name="Martinez Yerena J.A."/>
            <person name="Hrouzek P."/>
            <person name="Sobotka R."/>
            <person name="Henderson W.M."/>
            <person name="Schmieder P."/>
            <person name="Williams S.M."/>
            <person name="Lauderdale J.D."/>
            <person name="Wilde H.D."/>
            <person name="Gerrin W."/>
            <person name="Kust A."/>
            <person name="Washington J.W."/>
            <person name="Wagner C."/>
            <person name="Geier B."/>
            <person name="Liebeke M."/>
            <person name="Enke H."/>
            <person name="Niedermeyer T.H.J."/>
            <person name="Wilde S.B."/>
        </authorList>
    </citation>
    <scope>NUCLEOTIDE SEQUENCE [LARGE SCALE GENOMIC DNA]</scope>
    <source>
        <strain evidence="2">Thurmond2011</strain>
    </source>
</reference>
<comment type="caution">
    <text evidence="1">The sequence shown here is derived from an EMBL/GenBank/DDBJ whole genome shotgun (WGS) entry which is preliminary data.</text>
</comment>
<protein>
    <submittedName>
        <fullName evidence="1">DUF1822 family protein</fullName>
    </submittedName>
</protein>
<keyword evidence="2" id="KW-1185">Reference proteome</keyword>
<evidence type="ECO:0000313" key="1">
    <source>
        <dbReference type="EMBL" id="MDR9900456.1"/>
    </source>
</evidence>
<dbReference type="Proteomes" id="UP000667802">
    <property type="component" value="Unassembled WGS sequence"/>
</dbReference>
<gene>
    <name evidence="1" type="ORF">G7B40_038805</name>
</gene>
<name>A0AAP5M9S0_9CYAN</name>
<evidence type="ECO:0000313" key="2">
    <source>
        <dbReference type="Proteomes" id="UP000667802"/>
    </source>
</evidence>
<accession>A0AAP5M9S0</accession>
<proteinExistence type="predicted"/>
<sequence>MNAEQISFKVPLSFEAHDQAEKRRQGISNTENAKKIYLNTLAVYAVNYYLDCMGFETNWSDADRSNPWMLSLIDLADLEVKNIGTIECRPVLPNAEYLEIPTEAIVNRIGYVAVQFSQSLKSATILGFTTQPAAKVHFSQLQPVDKLLDYLTEKEQAAIVNLQQWIGKTITEGWQTIDELLHPQQIEWMGCRSFSITRGKKIDLGLELNGESVALIVTLAAENKSAIKNQDEINILIQVSLTKDEYIPGAKVYIPEKLKVAVIDDKGEEVLYTTSRQNDNWIEVEFSAQFGEKFSVDVILGESKITQDFVV</sequence>
<dbReference type="EMBL" id="JAALHA020000034">
    <property type="protein sequence ID" value="MDR9900456.1"/>
    <property type="molecule type" value="Genomic_DNA"/>
</dbReference>